<dbReference type="Gene3D" id="3.20.20.140">
    <property type="entry name" value="Metal-dependent hydrolases"/>
    <property type="match status" value="1"/>
</dbReference>
<accession>A0A6J8F063</accession>
<feature type="domain" description="Integrase zinc-binding" evidence="2">
    <location>
        <begin position="51"/>
        <end position="97"/>
    </location>
</feature>
<sequence length="563" mass="65153">MKHTPSKQELYMYSPWVRHLCQCKSPHIYQGNILSYVWEDPVVSRLLFLTPDSRKEEVLRCCHDLRSSEHLGQDITLSNLRKAAYWYKMSLDCKVYVYKVGGIVFKIDPARKVRVCPKLKAPLKGLFVVAEVKSPVLYKIRNKKTTEVIYHDRLKLSQVRDLPIWTQRLKNKILEMRMLEELIDKEEHHDFGLDWLFSNNKQIAGSMISSNYSQSDSLIDESSTGIGQSDFLTSNSSEEIGRLSLKDSETLMNLDEGVEDEQLDYGPEEVEKTPVEGQMIKGSSNNIERSRLCCICTGRFVNIRRQVLRAHVPWYTAPLIACWTCQLQFGQKGALNIYCNDYHNVEQTHGYTNEFLGDWLERKNGLLIELCRQYKLTTLDNVVLFARQMATLNQCRKGNADWILVQGDKDLREQIKVLRVQLELIKSNHLTVVVHCRGGENITSMCLDIMTETLAREHGVHLHCFIKEYENIKRCFPNTKFGISPLLLIDDKYPHLSSQVCEMQLEDITLEGDSPYIHPKLYEDNSSLLIKVRIQKLAIMFNTSGREIAAMTTRNAQQIHKWK</sequence>
<dbReference type="EMBL" id="CACVKT020010352">
    <property type="protein sequence ID" value="CAC5426097.1"/>
    <property type="molecule type" value="Genomic_DNA"/>
</dbReference>
<dbReference type="PANTHER" id="PTHR46124:SF2">
    <property type="entry name" value="D-AMINOACYL-TRNA DEACYLASE"/>
    <property type="match status" value="1"/>
</dbReference>
<evidence type="ECO:0000313" key="3">
    <source>
        <dbReference type="EMBL" id="CAC5426097.1"/>
    </source>
</evidence>
<evidence type="ECO:0000256" key="1">
    <source>
        <dbReference type="ARBA" id="ARBA00009275"/>
    </source>
</evidence>
<protein>
    <submittedName>
        <fullName evidence="3">TatD</fullName>
        <ecNumber evidence="3">3.1.21.-</ecNumber>
    </submittedName>
</protein>
<gene>
    <name evidence="3" type="ORF">MCOR_57838</name>
</gene>
<reference evidence="3 4" key="1">
    <citation type="submission" date="2020-06" db="EMBL/GenBank/DDBJ databases">
        <authorList>
            <person name="Li R."/>
            <person name="Bekaert M."/>
        </authorList>
    </citation>
    <scope>NUCLEOTIDE SEQUENCE [LARGE SCALE GENOMIC DNA]</scope>
    <source>
        <strain evidence="4">wild</strain>
    </source>
</reference>
<dbReference type="Proteomes" id="UP000507470">
    <property type="component" value="Unassembled WGS sequence"/>
</dbReference>
<dbReference type="InterPro" id="IPR001130">
    <property type="entry name" value="TatD-like"/>
</dbReference>
<dbReference type="InterPro" id="IPR041588">
    <property type="entry name" value="Integrase_H2C2"/>
</dbReference>
<evidence type="ECO:0000313" key="4">
    <source>
        <dbReference type="Proteomes" id="UP000507470"/>
    </source>
</evidence>
<organism evidence="3 4">
    <name type="scientific">Mytilus coruscus</name>
    <name type="common">Sea mussel</name>
    <dbReference type="NCBI Taxonomy" id="42192"/>
    <lineage>
        <taxon>Eukaryota</taxon>
        <taxon>Metazoa</taxon>
        <taxon>Spiralia</taxon>
        <taxon>Lophotrochozoa</taxon>
        <taxon>Mollusca</taxon>
        <taxon>Bivalvia</taxon>
        <taxon>Autobranchia</taxon>
        <taxon>Pteriomorphia</taxon>
        <taxon>Mytilida</taxon>
        <taxon>Mytiloidea</taxon>
        <taxon>Mytilidae</taxon>
        <taxon>Mytilinae</taxon>
        <taxon>Mytilus</taxon>
    </lineage>
</organism>
<dbReference type="AlphaFoldDB" id="A0A6J8F063"/>
<dbReference type="PANTHER" id="PTHR46124">
    <property type="entry name" value="D-AMINOACYL-TRNA DEACYLASE"/>
    <property type="match status" value="1"/>
</dbReference>
<keyword evidence="4" id="KW-1185">Reference proteome</keyword>
<keyword evidence="3" id="KW-0378">Hydrolase</keyword>
<comment type="similarity">
    <text evidence="1">Belongs to the metallo-dependent hydrolases superfamily. TatD-type hydrolase family.</text>
</comment>
<proteinExistence type="inferred from homology"/>
<evidence type="ECO:0000259" key="2">
    <source>
        <dbReference type="Pfam" id="PF17921"/>
    </source>
</evidence>
<dbReference type="OrthoDB" id="9980814at2759"/>
<dbReference type="SUPFAM" id="SSF51556">
    <property type="entry name" value="Metallo-dependent hydrolases"/>
    <property type="match status" value="1"/>
</dbReference>
<dbReference type="EC" id="3.1.21.-" evidence="3"/>
<dbReference type="Pfam" id="PF17921">
    <property type="entry name" value="Integrase_H2C2"/>
    <property type="match status" value="1"/>
</dbReference>
<dbReference type="GO" id="GO:0016788">
    <property type="term" value="F:hydrolase activity, acting on ester bonds"/>
    <property type="evidence" value="ECO:0007669"/>
    <property type="project" value="InterPro"/>
</dbReference>
<name>A0A6J8F063_MYTCO</name>
<dbReference type="Gene3D" id="1.10.340.70">
    <property type="match status" value="1"/>
</dbReference>
<dbReference type="Pfam" id="PF01026">
    <property type="entry name" value="TatD_DNase"/>
    <property type="match status" value="1"/>
</dbReference>
<dbReference type="InterPro" id="IPR032466">
    <property type="entry name" value="Metal_Hydrolase"/>
</dbReference>